<dbReference type="InterPro" id="IPR003439">
    <property type="entry name" value="ABC_transporter-like_ATP-bd"/>
</dbReference>
<dbReference type="EMBL" id="VUOB01000001">
    <property type="protein sequence ID" value="KAA2267136.1"/>
    <property type="molecule type" value="Genomic_DNA"/>
</dbReference>
<dbReference type="InterPro" id="IPR003593">
    <property type="entry name" value="AAA+_ATPase"/>
</dbReference>
<dbReference type="OrthoDB" id="8039522at2"/>
<feature type="domain" description="ABC transporter" evidence="5">
    <location>
        <begin position="5"/>
        <end position="240"/>
    </location>
</feature>
<organism evidence="6 7">
    <name type="scientific">Solihabitans fulvus</name>
    <dbReference type="NCBI Taxonomy" id="1892852"/>
    <lineage>
        <taxon>Bacteria</taxon>
        <taxon>Bacillati</taxon>
        <taxon>Actinomycetota</taxon>
        <taxon>Actinomycetes</taxon>
        <taxon>Pseudonocardiales</taxon>
        <taxon>Pseudonocardiaceae</taxon>
        <taxon>Solihabitans</taxon>
    </lineage>
</organism>
<evidence type="ECO:0000256" key="3">
    <source>
        <dbReference type="ARBA" id="ARBA00022741"/>
    </source>
</evidence>
<comment type="caution">
    <text evidence="6">The sequence shown here is derived from an EMBL/GenBank/DDBJ whole genome shotgun (WGS) entry which is preliminary data.</text>
</comment>
<dbReference type="InterPro" id="IPR017871">
    <property type="entry name" value="ABC_transporter-like_CS"/>
</dbReference>
<evidence type="ECO:0000256" key="4">
    <source>
        <dbReference type="ARBA" id="ARBA00022840"/>
    </source>
</evidence>
<dbReference type="CDD" id="cd03215">
    <property type="entry name" value="ABC_Carb_Monos_II"/>
    <property type="match status" value="1"/>
</dbReference>
<evidence type="ECO:0000313" key="7">
    <source>
        <dbReference type="Proteomes" id="UP000323454"/>
    </source>
</evidence>
<dbReference type="GO" id="GO:0005524">
    <property type="term" value="F:ATP binding"/>
    <property type="evidence" value="ECO:0007669"/>
    <property type="project" value="UniProtKB-KW"/>
</dbReference>
<dbReference type="Proteomes" id="UP000323454">
    <property type="component" value="Unassembled WGS sequence"/>
</dbReference>
<dbReference type="RefSeq" id="WP_149847445.1">
    <property type="nucleotide sequence ID" value="NZ_VUOB01000001.1"/>
</dbReference>
<evidence type="ECO:0000256" key="2">
    <source>
        <dbReference type="ARBA" id="ARBA00022737"/>
    </source>
</evidence>
<dbReference type="Pfam" id="PF00005">
    <property type="entry name" value="ABC_tran"/>
    <property type="match status" value="2"/>
</dbReference>
<name>A0A5B2XUF4_9PSEU</name>
<dbReference type="AlphaFoldDB" id="A0A5B2XUF4"/>
<dbReference type="PROSITE" id="PS00211">
    <property type="entry name" value="ABC_TRANSPORTER_1"/>
    <property type="match status" value="1"/>
</dbReference>
<dbReference type="CDD" id="cd03216">
    <property type="entry name" value="ABC_Carb_Monos_I"/>
    <property type="match status" value="1"/>
</dbReference>
<dbReference type="InterPro" id="IPR027417">
    <property type="entry name" value="P-loop_NTPase"/>
</dbReference>
<keyword evidence="2" id="KW-0677">Repeat</keyword>
<reference evidence="6 7" key="1">
    <citation type="submission" date="2019-09" db="EMBL/GenBank/DDBJ databases">
        <title>Goodfellowia gen. nov., a new genus of the Pseudonocardineae related to Actinoalloteichus, containing Goodfellowia coeruleoviolacea gen. nov., comb. nov. gen. nov., comb. nov.</title>
        <authorList>
            <person name="Labeda D."/>
        </authorList>
    </citation>
    <scope>NUCLEOTIDE SEQUENCE [LARGE SCALE GENOMIC DNA]</scope>
    <source>
        <strain evidence="6 7">AN110305</strain>
    </source>
</reference>
<reference evidence="6 7" key="2">
    <citation type="submission" date="2019-09" db="EMBL/GenBank/DDBJ databases">
        <authorList>
            <person name="Jin C."/>
        </authorList>
    </citation>
    <scope>NUCLEOTIDE SEQUENCE [LARGE SCALE GENOMIC DNA]</scope>
    <source>
        <strain evidence="6 7">AN110305</strain>
    </source>
</reference>
<keyword evidence="1" id="KW-0813">Transport</keyword>
<sequence length="499" mass="52221">MDAALAATGIAKAYGGVTALAGADLTLRAGSVHALLGENGAGKSTLIKIITGAVFPDGGSLLMDGAETRFSSTAHAAANGVAVVSQELNQFPDLDVLANLFPMREPTRGPLLRRAEMLALARPVLRQLGVDVNPRRRLGTLSLAQRQLVEIAKALIVRPKVLILDEPTSALDPASSARLLEILRVLRDRRVAVVFVSHLLEEVLSLCDEITVLRDGRTVLAGRPRAELAIGDIVHAMLGSLPPVATRGTRRGVDAFGVELVDVSVPDRLSGVSLGGGRGEIVGLAGLAGSGHTTVLEVIAGLRRPSHGTVRLPDGRAAPRDFRAAIRAGVALVSGDRRRVGLMLDKPIWENTAQVASVALGRGGGLLRVGPLRAAARELVDRVRVRPATVDTRAGLLSGGNQQKVVLAKWLAADPSVLLLDDPTRGVDLGAKAEIHALLRAIADAGAAVLLCSTDLDELGAVCDRVLVFHRGSVCAELTGDSIDQHTILHTMNTGVVEV</sequence>
<dbReference type="Gene3D" id="3.40.50.300">
    <property type="entry name" value="P-loop containing nucleotide triphosphate hydrolases"/>
    <property type="match status" value="2"/>
</dbReference>
<evidence type="ECO:0000313" key="6">
    <source>
        <dbReference type="EMBL" id="KAA2267136.1"/>
    </source>
</evidence>
<dbReference type="PANTHER" id="PTHR43790:SF9">
    <property type="entry name" value="GALACTOFURANOSE TRANSPORTER ATP-BINDING PROTEIN YTFR"/>
    <property type="match status" value="1"/>
</dbReference>
<gene>
    <name evidence="6" type="ORF">F0L68_00980</name>
</gene>
<dbReference type="InterPro" id="IPR050107">
    <property type="entry name" value="ABC_carbohydrate_import_ATPase"/>
</dbReference>
<keyword evidence="4 6" id="KW-0067">ATP-binding</keyword>
<dbReference type="PANTHER" id="PTHR43790">
    <property type="entry name" value="CARBOHYDRATE TRANSPORT ATP-BINDING PROTEIN MG119-RELATED"/>
    <property type="match status" value="1"/>
</dbReference>
<dbReference type="SUPFAM" id="SSF52540">
    <property type="entry name" value="P-loop containing nucleoside triphosphate hydrolases"/>
    <property type="match status" value="2"/>
</dbReference>
<proteinExistence type="predicted"/>
<dbReference type="SMART" id="SM00382">
    <property type="entry name" value="AAA"/>
    <property type="match status" value="2"/>
</dbReference>
<keyword evidence="3" id="KW-0547">Nucleotide-binding</keyword>
<dbReference type="PROSITE" id="PS50893">
    <property type="entry name" value="ABC_TRANSPORTER_2"/>
    <property type="match status" value="2"/>
</dbReference>
<dbReference type="GO" id="GO:0016887">
    <property type="term" value="F:ATP hydrolysis activity"/>
    <property type="evidence" value="ECO:0007669"/>
    <property type="project" value="InterPro"/>
</dbReference>
<evidence type="ECO:0000256" key="1">
    <source>
        <dbReference type="ARBA" id="ARBA00022448"/>
    </source>
</evidence>
<feature type="domain" description="ABC transporter" evidence="5">
    <location>
        <begin position="250"/>
        <end position="496"/>
    </location>
</feature>
<accession>A0A5B2XUF4</accession>
<keyword evidence="7" id="KW-1185">Reference proteome</keyword>
<evidence type="ECO:0000259" key="5">
    <source>
        <dbReference type="PROSITE" id="PS50893"/>
    </source>
</evidence>
<protein>
    <submittedName>
        <fullName evidence="6">Sugar ABC transporter ATP-binding protein</fullName>
    </submittedName>
</protein>